<reference evidence="2" key="1">
    <citation type="journal article" date="2019" name="Int. J. Syst. Evol. Microbiol.">
        <title>The Global Catalogue of Microorganisms (GCM) 10K type strain sequencing project: providing services to taxonomists for standard genome sequencing and annotation.</title>
        <authorList>
            <consortium name="The Broad Institute Genomics Platform"/>
            <consortium name="The Broad Institute Genome Sequencing Center for Infectious Disease"/>
            <person name="Wu L."/>
            <person name="Ma J."/>
        </authorList>
    </citation>
    <scope>NUCLEOTIDE SEQUENCE [LARGE SCALE GENOMIC DNA]</scope>
    <source>
        <strain evidence="2">JCM 31696</strain>
    </source>
</reference>
<dbReference type="Proteomes" id="UP001597083">
    <property type="component" value="Unassembled WGS sequence"/>
</dbReference>
<sequence>MRQCKRRTLTTSFVDFNKQIIEEFRANHGRVGGMFEGARLILLTTTGARTGRPHT</sequence>
<comment type="caution">
    <text evidence="1">The sequence shown here is derived from an EMBL/GenBank/DDBJ whole genome shotgun (WGS) entry which is preliminary data.</text>
</comment>
<organism evidence="1 2">
    <name type="scientific">Actinomadura adrarensis</name>
    <dbReference type="NCBI Taxonomy" id="1819600"/>
    <lineage>
        <taxon>Bacteria</taxon>
        <taxon>Bacillati</taxon>
        <taxon>Actinomycetota</taxon>
        <taxon>Actinomycetes</taxon>
        <taxon>Streptosporangiales</taxon>
        <taxon>Thermomonosporaceae</taxon>
        <taxon>Actinomadura</taxon>
    </lineage>
</organism>
<evidence type="ECO:0000313" key="2">
    <source>
        <dbReference type="Proteomes" id="UP001597083"/>
    </source>
</evidence>
<proteinExistence type="predicted"/>
<dbReference type="Pfam" id="PF04075">
    <property type="entry name" value="F420H2_quin_red"/>
    <property type="match status" value="1"/>
</dbReference>
<dbReference type="InterPro" id="IPR004378">
    <property type="entry name" value="F420H2_quin_Rdtase"/>
</dbReference>
<dbReference type="InterPro" id="IPR012349">
    <property type="entry name" value="Split_barrel_FMN-bd"/>
</dbReference>
<dbReference type="EMBL" id="JBHTIR010002925">
    <property type="protein sequence ID" value="MFD0854419.1"/>
    <property type="molecule type" value="Genomic_DNA"/>
</dbReference>
<protein>
    <submittedName>
        <fullName evidence="1">Nitroreductase/quinone reductase family protein</fullName>
    </submittedName>
</protein>
<accession>A0ABW3CLE7</accession>
<name>A0ABW3CLE7_9ACTN</name>
<evidence type="ECO:0000313" key="1">
    <source>
        <dbReference type="EMBL" id="MFD0854419.1"/>
    </source>
</evidence>
<feature type="non-terminal residue" evidence="1">
    <location>
        <position position="55"/>
    </location>
</feature>
<gene>
    <name evidence="1" type="ORF">ACFQ07_19445</name>
</gene>
<keyword evidence="2" id="KW-1185">Reference proteome</keyword>
<dbReference type="Gene3D" id="2.30.110.10">
    <property type="entry name" value="Electron Transport, Fmn-binding Protein, Chain A"/>
    <property type="match status" value="1"/>
</dbReference>